<accession>A0A382M271</accession>
<feature type="compositionally biased region" description="Polar residues" evidence="1">
    <location>
        <begin position="7"/>
        <end position="23"/>
    </location>
</feature>
<dbReference type="AlphaFoldDB" id="A0A382M271"/>
<evidence type="ECO:0000256" key="1">
    <source>
        <dbReference type="SAM" id="MobiDB-lite"/>
    </source>
</evidence>
<gene>
    <name evidence="2" type="ORF">METZ01_LOCUS295592</name>
</gene>
<proteinExistence type="predicted"/>
<evidence type="ECO:0000313" key="2">
    <source>
        <dbReference type="EMBL" id="SVC42738.1"/>
    </source>
</evidence>
<feature type="region of interest" description="Disordered" evidence="1">
    <location>
        <begin position="1"/>
        <end position="23"/>
    </location>
</feature>
<protein>
    <submittedName>
        <fullName evidence="2">Uncharacterized protein</fullName>
    </submittedName>
</protein>
<reference evidence="2" key="1">
    <citation type="submission" date="2018-05" db="EMBL/GenBank/DDBJ databases">
        <authorList>
            <person name="Lanie J.A."/>
            <person name="Ng W.-L."/>
            <person name="Kazmierczak K.M."/>
            <person name="Andrzejewski T.M."/>
            <person name="Davidsen T.M."/>
            <person name="Wayne K.J."/>
            <person name="Tettelin H."/>
            <person name="Glass J.I."/>
            <person name="Rusch D."/>
            <person name="Podicherti R."/>
            <person name="Tsui H.-C.T."/>
            <person name="Winkler M.E."/>
        </authorList>
    </citation>
    <scope>NUCLEOTIDE SEQUENCE</scope>
</reference>
<sequence length="23" mass="2600">MEERLNINVSATNYDQSSDGIRS</sequence>
<organism evidence="2">
    <name type="scientific">marine metagenome</name>
    <dbReference type="NCBI Taxonomy" id="408172"/>
    <lineage>
        <taxon>unclassified sequences</taxon>
        <taxon>metagenomes</taxon>
        <taxon>ecological metagenomes</taxon>
    </lineage>
</organism>
<name>A0A382M271_9ZZZZ</name>
<feature type="non-terminal residue" evidence="2">
    <location>
        <position position="23"/>
    </location>
</feature>
<dbReference type="EMBL" id="UINC01090628">
    <property type="protein sequence ID" value="SVC42738.1"/>
    <property type="molecule type" value="Genomic_DNA"/>
</dbReference>